<feature type="domain" description="Antitoxin FitA-like ribbon-helix-helix" evidence="1">
    <location>
        <begin position="7"/>
        <end position="39"/>
    </location>
</feature>
<dbReference type="InterPro" id="IPR010985">
    <property type="entry name" value="Ribbon_hlx_hlx"/>
</dbReference>
<name>A0A1B7X3H5_APHFL</name>
<dbReference type="EMBL" id="LJOW01000040">
    <property type="protein sequence ID" value="OBQ43850.1"/>
    <property type="molecule type" value="Genomic_DNA"/>
</dbReference>
<dbReference type="PATRIC" id="fig|1710896.3.peg.6514"/>
<evidence type="ECO:0000313" key="2">
    <source>
        <dbReference type="EMBL" id="OBQ43850.1"/>
    </source>
</evidence>
<reference evidence="2 3" key="1">
    <citation type="submission" date="2015-09" db="EMBL/GenBank/DDBJ databases">
        <title>Aphanizomenon flos-aquae WA102.</title>
        <authorList>
            <person name="Driscoll C."/>
        </authorList>
    </citation>
    <scope>NUCLEOTIDE SEQUENCE [LARGE SCALE GENOMIC DNA]</scope>
    <source>
        <strain evidence="2">WA102</strain>
    </source>
</reference>
<dbReference type="AlphaFoldDB" id="A0A1B7X3H5"/>
<accession>A0A1B7X3H5</accession>
<organism evidence="2 3">
    <name type="scientific">Aphanizomenon flos-aquae WA102</name>
    <dbReference type="NCBI Taxonomy" id="1710896"/>
    <lineage>
        <taxon>Bacteria</taxon>
        <taxon>Bacillati</taxon>
        <taxon>Cyanobacteriota</taxon>
        <taxon>Cyanophyceae</taxon>
        <taxon>Nostocales</taxon>
        <taxon>Aphanizomenonaceae</taxon>
        <taxon>Aphanizomenon</taxon>
    </lineage>
</organism>
<comment type="caution">
    <text evidence="2">The sequence shown here is derived from an EMBL/GenBank/DDBJ whole genome shotgun (WGS) entry which is preliminary data.</text>
</comment>
<dbReference type="SUPFAM" id="SSF47598">
    <property type="entry name" value="Ribbon-helix-helix"/>
    <property type="match status" value="1"/>
</dbReference>
<dbReference type="Pfam" id="PF22513">
    <property type="entry name" value="FitA-like_RHH"/>
    <property type="match status" value="1"/>
</dbReference>
<dbReference type="InterPro" id="IPR053853">
    <property type="entry name" value="FitA-like_RHH"/>
</dbReference>
<gene>
    <name evidence="2" type="ORF">AN484_10235</name>
</gene>
<sequence length="82" mass="9550">MKIILDNLEPNLVENLRYQAEQHGRILETELKLILTQAVTKNIQENFQEQTLIPLEILAAQVKESLDNKGYHSHKQIRAFLI</sequence>
<proteinExistence type="predicted"/>
<evidence type="ECO:0000313" key="3">
    <source>
        <dbReference type="Proteomes" id="UP000092093"/>
    </source>
</evidence>
<dbReference type="Proteomes" id="UP000092093">
    <property type="component" value="Unassembled WGS sequence"/>
</dbReference>
<protein>
    <recommendedName>
        <fullName evidence="1">Antitoxin FitA-like ribbon-helix-helix domain-containing protein</fullName>
    </recommendedName>
</protein>
<evidence type="ECO:0000259" key="1">
    <source>
        <dbReference type="Pfam" id="PF22513"/>
    </source>
</evidence>
<dbReference type="GO" id="GO:0006355">
    <property type="term" value="P:regulation of DNA-templated transcription"/>
    <property type="evidence" value="ECO:0007669"/>
    <property type="project" value="InterPro"/>
</dbReference>